<protein>
    <submittedName>
        <fullName evidence="2">Uncharacterized protein</fullName>
    </submittedName>
</protein>
<dbReference type="WBParaSite" id="nRc.2.0.1.t06203-RA">
    <property type="protein sequence ID" value="nRc.2.0.1.t06203-RA"/>
    <property type="gene ID" value="nRc.2.0.1.g06203"/>
</dbReference>
<sequence length="79" mass="8915">MINIKWGKCALIVVEALLIDDKENELLALAVERFCDRNGAVRPTKVSFWCKSQGKFRAAMIFSYLCMGDVRSGRRFGGL</sequence>
<dbReference type="Proteomes" id="UP000887565">
    <property type="component" value="Unplaced"/>
</dbReference>
<reference evidence="2" key="1">
    <citation type="submission" date="2022-11" db="UniProtKB">
        <authorList>
            <consortium name="WormBaseParasite"/>
        </authorList>
    </citation>
    <scope>IDENTIFICATION</scope>
</reference>
<name>A0A915HXP4_ROMCU</name>
<dbReference type="AlphaFoldDB" id="A0A915HXP4"/>
<evidence type="ECO:0000313" key="1">
    <source>
        <dbReference type="Proteomes" id="UP000887565"/>
    </source>
</evidence>
<accession>A0A915HXP4</accession>
<organism evidence="1 2">
    <name type="scientific">Romanomermis culicivorax</name>
    <name type="common">Nematode worm</name>
    <dbReference type="NCBI Taxonomy" id="13658"/>
    <lineage>
        <taxon>Eukaryota</taxon>
        <taxon>Metazoa</taxon>
        <taxon>Ecdysozoa</taxon>
        <taxon>Nematoda</taxon>
        <taxon>Enoplea</taxon>
        <taxon>Dorylaimia</taxon>
        <taxon>Mermithida</taxon>
        <taxon>Mermithoidea</taxon>
        <taxon>Mermithidae</taxon>
        <taxon>Romanomermis</taxon>
    </lineage>
</organism>
<proteinExistence type="predicted"/>
<keyword evidence="1" id="KW-1185">Reference proteome</keyword>
<evidence type="ECO:0000313" key="2">
    <source>
        <dbReference type="WBParaSite" id="nRc.2.0.1.t06203-RA"/>
    </source>
</evidence>